<dbReference type="Pfam" id="PF03936">
    <property type="entry name" value="Terpene_synth_C"/>
    <property type="match status" value="1"/>
</dbReference>
<dbReference type="Proteomes" id="UP001165190">
    <property type="component" value="Unassembled WGS sequence"/>
</dbReference>
<sequence length="331" mass="38921">MAHTNDVTRPLVNYPQDIWGDHLLSLPYNHGEFEGYTNKVEGLKETVKGMLMATMTDPMEKMHLINSLCRLGVSYHFENEIEEQLNHLFIGLPELLEDKDYDLHTVALVFQVFRLNGYKMPCGVFSKFQDGDGKFKEEVVGDVKGMVGLYEASHFRTKGETILDEALGFTTEHLRSSANRSSTSPHLREYVENALFRPYHYSTQRYEAKLYISFYEREESRDDILLKFAKYDFNRVQLLHQQELKILLRWYKEQDLKAKLPYARHRVVESFFYSLGIYFEPRYAVGRNILAKSACLLGFVDYAYEAYDLYEEVQYFTDAIQRFAFTCLFIY</sequence>
<keyword evidence="2" id="KW-0460">Magnesium</keyword>
<evidence type="ECO:0000256" key="2">
    <source>
        <dbReference type="ARBA" id="ARBA00022842"/>
    </source>
</evidence>
<keyword evidence="3" id="KW-0456">Lyase</keyword>
<evidence type="ECO:0000256" key="1">
    <source>
        <dbReference type="ARBA" id="ARBA00022723"/>
    </source>
</evidence>
<organism evidence="6 7">
    <name type="scientific">Hibiscus trionum</name>
    <name type="common">Flower of an hour</name>
    <dbReference type="NCBI Taxonomy" id="183268"/>
    <lineage>
        <taxon>Eukaryota</taxon>
        <taxon>Viridiplantae</taxon>
        <taxon>Streptophyta</taxon>
        <taxon>Embryophyta</taxon>
        <taxon>Tracheophyta</taxon>
        <taxon>Spermatophyta</taxon>
        <taxon>Magnoliopsida</taxon>
        <taxon>eudicotyledons</taxon>
        <taxon>Gunneridae</taxon>
        <taxon>Pentapetalae</taxon>
        <taxon>rosids</taxon>
        <taxon>malvids</taxon>
        <taxon>Malvales</taxon>
        <taxon>Malvaceae</taxon>
        <taxon>Malvoideae</taxon>
        <taxon>Hibiscus</taxon>
    </lineage>
</organism>
<dbReference type="SUPFAM" id="SSF48239">
    <property type="entry name" value="Terpenoid cyclases/Protein prenyltransferases"/>
    <property type="match status" value="1"/>
</dbReference>
<keyword evidence="1" id="KW-0479">Metal-binding</keyword>
<dbReference type="EMBL" id="BSYR01000003">
    <property type="protein sequence ID" value="GMI64179.1"/>
    <property type="molecule type" value="Genomic_DNA"/>
</dbReference>
<dbReference type="InterPro" id="IPR036965">
    <property type="entry name" value="Terpene_synth_N_sf"/>
</dbReference>
<dbReference type="SUPFAM" id="SSF48576">
    <property type="entry name" value="Terpenoid synthases"/>
    <property type="match status" value="1"/>
</dbReference>
<dbReference type="InterPro" id="IPR008930">
    <property type="entry name" value="Terpenoid_cyclase/PrenylTrfase"/>
</dbReference>
<dbReference type="InterPro" id="IPR008949">
    <property type="entry name" value="Isoprenoid_synthase_dom_sf"/>
</dbReference>
<reference evidence="6" key="1">
    <citation type="submission" date="2023-05" db="EMBL/GenBank/DDBJ databases">
        <title>Genome and transcriptome analyses reveal genes involved in the formation of fine ridges on petal epidermal cells in Hibiscus trionum.</title>
        <authorList>
            <person name="Koshimizu S."/>
            <person name="Masuda S."/>
            <person name="Ishii T."/>
            <person name="Shirasu K."/>
            <person name="Hoshino A."/>
            <person name="Arita M."/>
        </authorList>
    </citation>
    <scope>NUCLEOTIDE SEQUENCE</scope>
    <source>
        <strain evidence="6">Hamamatsu line</strain>
    </source>
</reference>
<dbReference type="GO" id="GO:0010333">
    <property type="term" value="F:terpene synthase activity"/>
    <property type="evidence" value="ECO:0007669"/>
    <property type="project" value="InterPro"/>
</dbReference>
<feature type="domain" description="Terpene synthase metal-binding" evidence="5">
    <location>
        <begin position="252"/>
        <end position="323"/>
    </location>
</feature>
<dbReference type="InterPro" id="IPR050148">
    <property type="entry name" value="Terpene_synthase-like"/>
</dbReference>
<dbReference type="PANTHER" id="PTHR31225">
    <property type="entry name" value="OS04G0344100 PROTEIN-RELATED"/>
    <property type="match status" value="1"/>
</dbReference>
<dbReference type="Gene3D" id="1.10.600.10">
    <property type="entry name" value="Farnesyl Diphosphate Synthase"/>
    <property type="match status" value="1"/>
</dbReference>
<evidence type="ECO:0000313" key="6">
    <source>
        <dbReference type="EMBL" id="GMI64179.1"/>
    </source>
</evidence>
<dbReference type="Gene3D" id="1.50.10.130">
    <property type="entry name" value="Terpene synthase, N-terminal domain"/>
    <property type="match status" value="1"/>
</dbReference>
<dbReference type="GO" id="GO:0016114">
    <property type="term" value="P:terpenoid biosynthetic process"/>
    <property type="evidence" value="ECO:0007669"/>
    <property type="project" value="InterPro"/>
</dbReference>
<dbReference type="OrthoDB" id="1877784at2759"/>
<dbReference type="InterPro" id="IPR001906">
    <property type="entry name" value="Terpene_synth_N"/>
</dbReference>
<dbReference type="GO" id="GO:0000287">
    <property type="term" value="F:magnesium ion binding"/>
    <property type="evidence" value="ECO:0007669"/>
    <property type="project" value="InterPro"/>
</dbReference>
<name>A0A9W7GR66_HIBTR</name>
<evidence type="ECO:0000256" key="3">
    <source>
        <dbReference type="ARBA" id="ARBA00023239"/>
    </source>
</evidence>
<protein>
    <submittedName>
        <fullName evidence="6">Terpene synthase 21</fullName>
    </submittedName>
</protein>
<dbReference type="AlphaFoldDB" id="A0A9W7GR66"/>
<dbReference type="Pfam" id="PF01397">
    <property type="entry name" value="Terpene_synth"/>
    <property type="match status" value="1"/>
</dbReference>
<dbReference type="PANTHER" id="PTHR31225:SF180">
    <property type="entry name" value="(+)-DELTA-CADINENE SYNTHASE"/>
    <property type="match status" value="1"/>
</dbReference>
<comment type="caution">
    <text evidence="6">The sequence shown here is derived from an EMBL/GenBank/DDBJ whole genome shotgun (WGS) entry which is preliminary data.</text>
</comment>
<keyword evidence="7" id="KW-1185">Reference proteome</keyword>
<evidence type="ECO:0000313" key="7">
    <source>
        <dbReference type="Proteomes" id="UP001165190"/>
    </source>
</evidence>
<evidence type="ECO:0000259" key="5">
    <source>
        <dbReference type="Pfam" id="PF03936"/>
    </source>
</evidence>
<evidence type="ECO:0000259" key="4">
    <source>
        <dbReference type="Pfam" id="PF01397"/>
    </source>
</evidence>
<feature type="domain" description="Terpene synthase N-terminal" evidence="4">
    <location>
        <begin position="18"/>
        <end position="195"/>
    </location>
</feature>
<accession>A0A9W7GR66</accession>
<gene>
    <name evidence="6" type="ORF">HRI_000087200</name>
</gene>
<proteinExistence type="predicted"/>
<dbReference type="InterPro" id="IPR005630">
    <property type="entry name" value="Terpene_synthase_metal-bd"/>
</dbReference>
<dbReference type="FunFam" id="1.50.10.130:FF:000001">
    <property type="entry name" value="Isoprene synthase, chloroplastic"/>
    <property type="match status" value="1"/>
</dbReference>